<comment type="caution">
    <text evidence="1">The sequence shown here is derived from an EMBL/GenBank/DDBJ whole genome shotgun (WGS) entry which is preliminary data.</text>
</comment>
<reference evidence="1 2" key="1">
    <citation type="submission" date="2020-02" db="EMBL/GenBank/DDBJ databases">
        <authorList>
            <person name="Brisse S."/>
        </authorList>
    </citation>
    <scope>NUCLEOTIDE SEQUENCE [LARGE SCALE GENOMIC DNA]</scope>
    <source>
        <strain evidence="1">CIP107547</strain>
    </source>
</reference>
<gene>
    <name evidence="1" type="ORF">CIP107547_02210</name>
</gene>
<name>A0A811G5L9_CORDP</name>
<sequence length="42" mass="4475">MSSASDFIGNIAFVFNDLFNVLKDNGVLDLAKGLKALAGLFK</sequence>
<dbReference type="RefSeq" id="WP_256886721.1">
    <property type="nucleotide sequence ID" value="NZ_CP040520.1"/>
</dbReference>
<accession>A0A811G5L9</accession>
<evidence type="ECO:0000313" key="1">
    <source>
        <dbReference type="EMBL" id="CAB0619736.1"/>
    </source>
</evidence>
<dbReference type="EMBL" id="CADDAV010000026">
    <property type="protein sequence ID" value="CAB0619736.1"/>
    <property type="molecule type" value="Genomic_DNA"/>
</dbReference>
<evidence type="ECO:0000313" key="2">
    <source>
        <dbReference type="Proteomes" id="UP000480222"/>
    </source>
</evidence>
<organism evidence="1 2">
    <name type="scientific">Corynebacterium diphtheriae</name>
    <dbReference type="NCBI Taxonomy" id="1717"/>
    <lineage>
        <taxon>Bacteria</taxon>
        <taxon>Bacillati</taxon>
        <taxon>Actinomycetota</taxon>
        <taxon>Actinomycetes</taxon>
        <taxon>Mycobacteriales</taxon>
        <taxon>Corynebacteriaceae</taxon>
        <taxon>Corynebacterium</taxon>
    </lineage>
</organism>
<dbReference type="AlphaFoldDB" id="A0A811G5L9"/>
<proteinExistence type="predicted"/>
<dbReference type="Proteomes" id="UP000480222">
    <property type="component" value="Unassembled WGS sequence"/>
</dbReference>
<protein>
    <submittedName>
        <fullName evidence="1">Uncharacterized protein</fullName>
    </submittedName>
</protein>